<keyword evidence="1 2" id="KW-0808">Transferase</keyword>
<dbReference type="Proteomes" id="UP000053630">
    <property type="component" value="Unassembled WGS sequence"/>
</dbReference>
<dbReference type="SUPFAM" id="SSF53756">
    <property type="entry name" value="UDP-Glycosyltransferase/glycogen phosphorylase"/>
    <property type="match status" value="1"/>
</dbReference>
<sequence length="505" mass="56256">MTIETGIVRGHVIALTAAAWGHAKCACVLLAKIVRYRSVNATMFIGAPLYERATKELDAQFIPEVEDDMRRLIRVVPLEIGPNAFENSLLNANFMKEYEKLLNSKRVPFRNELPMDMVEPGPPQLVILDFFLHEILKNIRGVSGYTVPVYALQSASVAAVLFMFGPPEIGGVYSNMEEELNAIPRTDPNIIKKSSGRLIKIPGLPPMYDHERAPQNFIFPENAAPILAKAYKFFMECDGAVMNTDPMFEAPSIKVFEEWFSGRPVISVGPIDFPLIPRREVESQTSLEVRAFLDSALHKYGSRSVVYVSFGSIFWPSEIDKLRAVFEVLIEERVPFIFAHASPFGAIPDDMKERIETSGLAYSSNWLPQTTILNHEACGWFVTHCGHNSVTEALSAGIPLVCWPFDADQPMNAANIATVHNLGYELFEVRSGIGLLPIHRLGGKTPEASIESVKREFSGTLQKMRGQDGAVKRANAQKFRDGFAKLWAPGGENWDGIKKITDILQ</sequence>
<evidence type="ECO:0000313" key="3">
    <source>
        <dbReference type="Proteomes" id="UP000053630"/>
    </source>
</evidence>
<dbReference type="KEGG" id="fme:FOMMEDRAFT_162598"/>
<dbReference type="AlphaFoldDB" id="R7SJM3"/>
<gene>
    <name evidence="2" type="ORF">FOMMEDRAFT_162598</name>
</gene>
<dbReference type="OrthoDB" id="5835829at2759"/>
<accession>R7SJM3</accession>
<dbReference type="Pfam" id="PF00201">
    <property type="entry name" value="UDPGT"/>
    <property type="match status" value="1"/>
</dbReference>
<dbReference type="eggNOG" id="KOG1192">
    <property type="taxonomic scope" value="Eukaryota"/>
</dbReference>
<keyword evidence="3" id="KW-1185">Reference proteome</keyword>
<name>R7SJM3_FOMME</name>
<dbReference type="InterPro" id="IPR002213">
    <property type="entry name" value="UDP_glucos_trans"/>
</dbReference>
<protein>
    <submittedName>
        <fullName evidence="2">UDP-Glycosyltransferase/glycogen phosphorylase</fullName>
    </submittedName>
</protein>
<dbReference type="OMA" id="GHNGNME"/>
<dbReference type="RefSeq" id="XP_007271996.1">
    <property type="nucleotide sequence ID" value="XM_007271934.1"/>
</dbReference>
<dbReference type="CDD" id="cd03784">
    <property type="entry name" value="GT1_Gtf-like"/>
    <property type="match status" value="1"/>
</dbReference>
<dbReference type="GeneID" id="18675868"/>
<dbReference type="PANTHER" id="PTHR48049">
    <property type="entry name" value="GLYCOSYLTRANSFERASE"/>
    <property type="match status" value="1"/>
</dbReference>
<evidence type="ECO:0000313" key="2">
    <source>
        <dbReference type="EMBL" id="EJC97779.1"/>
    </source>
</evidence>
<reference evidence="3" key="1">
    <citation type="journal article" date="2012" name="Science">
        <title>The Paleozoic origin of enzymatic lignin decomposition reconstructed from 31 fungal genomes.</title>
        <authorList>
            <person name="Floudas D."/>
            <person name="Binder M."/>
            <person name="Riley R."/>
            <person name="Barry K."/>
            <person name="Blanchette R.A."/>
            <person name="Henrissat B."/>
            <person name="Martinez A.T."/>
            <person name="Otillar R."/>
            <person name="Spatafora J.W."/>
            <person name="Yadav J.S."/>
            <person name="Aerts A."/>
            <person name="Benoit I."/>
            <person name="Boyd A."/>
            <person name="Carlson A."/>
            <person name="Copeland A."/>
            <person name="Coutinho P.M."/>
            <person name="de Vries R.P."/>
            <person name="Ferreira P."/>
            <person name="Findley K."/>
            <person name="Foster B."/>
            <person name="Gaskell J."/>
            <person name="Glotzer D."/>
            <person name="Gorecki P."/>
            <person name="Heitman J."/>
            <person name="Hesse C."/>
            <person name="Hori C."/>
            <person name="Igarashi K."/>
            <person name="Jurgens J.A."/>
            <person name="Kallen N."/>
            <person name="Kersten P."/>
            <person name="Kohler A."/>
            <person name="Kuees U."/>
            <person name="Kumar T.K.A."/>
            <person name="Kuo A."/>
            <person name="LaButti K."/>
            <person name="Larrondo L.F."/>
            <person name="Lindquist E."/>
            <person name="Ling A."/>
            <person name="Lombard V."/>
            <person name="Lucas S."/>
            <person name="Lundell T."/>
            <person name="Martin R."/>
            <person name="McLaughlin D.J."/>
            <person name="Morgenstern I."/>
            <person name="Morin E."/>
            <person name="Murat C."/>
            <person name="Nagy L.G."/>
            <person name="Nolan M."/>
            <person name="Ohm R.A."/>
            <person name="Patyshakuliyeva A."/>
            <person name="Rokas A."/>
            <person name="Ruiz-Duenas F.J."/>
            <person name="Sabat G."/>
            <person name="Salamov A."/>
            <person name="Samejima M."/>
            <person name="Schmutz J."/>
            <person name="Slot J.C."/>
            <person name="St John F."/>
            <person name="Stenlid J."/>
            <person name="Sun H."/>
            <person name="Sun S."/>
            <person name="Syed K."/>
            <person name="Tsang A."/>
            <person name="Wiebenga A."/>
            <person name="Young D."/>
            <person name="Pisabarro A."/>
            <person name="Eastwood D.C."/>
            <person name="Martin F."/>
            <person name="Cullen D."/>
            <person name="Grigoriev I.V."/>
            <person name="Hibbett D.S."/>
        </authorList>
    </citation>
    <scope>NUCLEOTIDE SEQUENCE [LARGE SCALE GENOMIC DNA]</scope>
    <source>
        <strain evidence="3">MF3/22</strain>
    </source>
</reference>
<organism evidence="2 3">
    <name type="scientific">Fomitiporia mediterranea (strain MF3/22)</name>
    <name type="common">Grapevine white-rot fungus</name>
    <dbReference type="NCBI Taxonomy" id="694068"/>
    <lineage>
        <taxon>Eukaryota</taxon>
        <taxon>Fungi</taxon>
        <taxon>Dikarya</taxon>
        <taxon>Basidiomycota</taxon>
        <taxon>Agaricomycotina</taxon>
        <taxon>Agaricomycetes</taxon>
        <taxon>Hymenochaetales</taxon>
        <taxon>Hymenochaetaceae</taxon>
        <taxon>Fomitiporia</taxon>
    </lineage>
</organism>
<evidence type="ECO:0000256" key="1">
    <source>
        <dbReference type="ARBA" id="ARBA00022679"/>
    </source>
</evidence>
<dbReference type="GO" id="GO:0035251">
    <property type="term" value="F:UDP-glucosyltransferase activity"/>
    <property type="evidence" value="ECO:0007669"/>
    <property type="project" value="InterPro"/>
</dbReference>
<dbReference type="PANTHER" id="PTHR48049:SF132">
    <property type="entry name" value="GLYCOSYLTRANSFERASE"/>
    <property type="match status" value="1"/>
</dbReference>
<proteinExistence type="predicted"/>
<dbReference type="InterPro" id="IPR050481">
    <property type="entry name" value="UDP-glycosyltransf_plant"/>
</dbReference>
<dbReference type="Gene3D" id="3.40.50.2000">
    <property type="entry name" value="Glycogen Phosphorylase B"/>
    <property type="match status" value="2"/>
</dbReference>
<dbReference type="EMBL" id="JH717985">
    <property type="protein sequence ID" value="EJC97779.1"/>
    <property type="molecule type" value="Genomic_DNA"/>
</dbReference>